<dbReference type="EMBL" id="VSRR010000556">
    <property type="protein sequence ID" value="MPC17060.1"/>
    <property type="molecule type" value="Genomic_DNA"/>
</dbReference>
<accession>A0A5B7D6Z0</accession>
<proteinExistence type="predicted"/>
<keyword evidence="2" id="KW-1185">Reference proteome</keyword>
<sequence length="167" mass="18817">MIGGDRRFAHLRVPPSVLLHTPSHPHLSVLLEGNSPPATIPPSLPPLRRFHSLRRVSRSSHIGFACQALEGLQHLYDAKRAIEKREKEESRGAGSFWRWWRQQTDSGVWVTRLAERRDAEGTRKRASCLRRSLPASLHISVMCRAASGRSFVHSISRPLVSALPQPQ</sequence>
<evidence type="ECO:0000313" key="2">
    <source>
        <dbReference type="Proteomes" id="UP000324222"/>
    </source>
</evidence>
<organism evidence="1 2">
    <name type="scientific">Portunus trituberculatus</name>
    <name type="common">Swimming crab</name>
    <name type="synonym">Neptunus trituberculatus</name>
    <dbReference type="NCBI Taxonomy" id="210409"/>
    <lineage>
        <taxon>Eukaryota</taxon>
        <taxon>Metazoa</taxon>
        <taxon>Ecdysozoa</taxon>
        <taxon>Arthropoda</taxon>
        <taxon>Crustacea</taxon>
        <taxon>Multicrustacea</taxon>
        <taxon>Malacostraca</taxon>
        <taxon>Eumalacostraca</taxon>
        <taxon>Eucarida</taxon>
        <taxon>Decapoda</taxon>
        <taxon>Pleocyemata</taxon>
        <taxon>Brachyura</taxon>
        <taxon>Eubrachyura</taxon>
        <taxon>Portunoidea</taxon>
        <taxon>Portunidae</taxon>
        <taxon>Portuninae</taxon>
        <taxon>Portunus</taxon>
    </lineage>
</organism>
<protein>
    <submittedName>
        <fullName evidence="1">Uncharacterized protein</fullName>
    </submittedName>
</protein>
<reference evidence="1 2" key="1">
    <citation type="submission" date="2019-05" db="EMBL/GenBank/DDBJ databases">
        <title>Another draft genome of Portunus trituberculatus and its Hox gene families provides insights of decapod evolution.</title>
        <authorList>
            <person name="Jeong J.-H."/>
            <person name="Song I."/>
            <person name="Kim S."/>
            <person name="Choi T."/>
            <person name="Kim D."/>
            <person name="Ryu S."/>
            <person name="Kim W."/>
        </authorList>
    </citation>
    <scope>NUCLEOTIDE SEQUENCE [LARGE SCALE GENOMIC DNA]</scope>
    <source>
        <tissue evidence="1">Muscle</tissue>
    </source>
</reference>
<dbReference type="AlphaFoldDB" id="A0A5B7D6Z0"/>
<gene>
    <name evidence="1" type="ORF">E2C01_009905</name>
</gene>
<comment type="caution">
    <text evidence="1">The sequence shown here is derived from an EMBL/GenBank/DDBJ whole genome shotgun (WGS) entry which is preliminary data.</text>
</comment>
<name>A0A5B7D6Z0_PORTR</name>
<dbReference type="Proteomes" id="UP000324222">
    <property type="component" value="Unassembled WGS sequence"/>
</dbReference>
<evidence type="ECO:0000313" key="1">
    <source>
        <dbReference type="EMBL" id="MPC17060.1"/>
    </source>
</evidence>